<organism evidence="8 9">
    <name type="scientific">Albugo candida</name>
    <dbReference type="NCBI Taxonomy" id="65357"/>
    <lineage>
        <taxon>Eukaryota</taxon>
        <taxon>Sar</taxon>
        <taxon>Stramenopiles</taxon>
        <taxon>Oomycota</taxon>
        <taxon>Peronosporomycetes</taxon>
        <taxon>Albuginales</taxon>
        <taxon>Albuginaceae</taxon>
        <taxon>Albugo</taxon>
    </lineage>
</organism>
<evidence type="ECO:0000256" key="6">
    <source>
        <dbReference type="SAM" id="MobiDB-lite"/>
    </source>
</evidence>
<dbReference type="OrthoDB" id="361039at2759"/>
<reference evidence="8 9" key="1">
    <citation type="submission" date="2012-05" db="EMBL/GenBank/DDBJ databases">
        <title>Recombination and specialization in a pathogen metapopulation.</title>
        <authorList>
            <person name="Gardiner A."/>
            <person name="Kemen E."/>
            <person name="Schultz-Larsen T."/>
            <person name="MacLean D."/>
            <person name="Van Oosterhout C."/>
            <person name="Jones J.D.G."/>
        </authorList>
    </citation>
    <scope>NUCLEOTIDE SEQUENCE [LARGE SCALE GENOMIC DNA]</scope>
    <source>
        <strain evidence="8 9">Ac Nc2</strain>
    </source>
</reference>
<dbReference type="GO" id="GO:0046982">
    <property type="term" value="F:protein heterodimerization activity"/>
    <property type="evidence" value="ECO:0007669"/>
    <property type="project" value="InterPro"/>
</dbReference>
<dbReference type="AlphaFoldDB" id="A0A024G2D5"/>
<dbReference type="InParanoid" id="A0A024G2D5"/>
<dbReference type="InterPro" id="IPR011442">
    <property type="entry name" value="TAF6_C"/>
</dbReference>
<dbReference type="CDD" id="cd08050">
    <property type="entry name" value="TAF6C"/>
    <property type="match status" value="1"/>
</dbReference>
<comment type="caution">
    <text evidence="8">The sequence shown here is derived from an EMBL/GenBank/DDBJ whole genome shotgun (WGS) entry which is preliminary data.</text>
</comment>
<proteinExistence type="inferred from homology"/>
<keyword evidence="9" id="KW-1185">Reference proteome</keyword>
<dbReference type="InterPro" id="IPR004823">
    <property type="entry name" value="TAF_TATA-bd_Histone-like_dom"/>
</dbReference>
<dbReference type="SMART" id="SM00803">
    <property type="entry name" value="TAF"/>
    <property type="match status" value="1"/>
</dbReference>
<dbReference type="InterPro" id="IPR046344">
    <property type="entry name" value="TAF6_C_sf"/>
</dbReference>
<dbReference type="PANTHER" id="PTHR10221">
    <property type="entry name" value="TRANSCRIPTION INITIATION FACTOR TFIID SUBUNIT 6"/>
    <property type="match status" value="1"/>
</dbReference>
<evidence type="ECO:0000256" key="5">
    <source>
        <dbReference type="ARBA" id="ARBA00023242"/>
    </source>
</evidence>
<dbReference type="STRING" id="65357.A0A024G2D5"/>
<keyword evidence="4" id="KW-0804">Transcription</keyword>
<gene>
    <name evidence="8" type="ORF">BN9_015110</name>
</gene>
<dbReference type="PANTHER" id="PTHR10221:SF9">
    <property type="entry name" value="TRANSCRIPTION INITIATION FACTOR TFIID SUBUNIT 6"/>
    <property type="match status" value="1"/>
</dbReference>
<dbReference type="GO" id="GO:0005669">
    <property type="term" value="C:transcription factor TFIID complex"/>
    <property type="evidence" value="ECO:0007669"/>
    <property type="project" value="InterPro"/>
</dbReference>
<dbReference type="SUPFAM" id="SSF47113">
    <property type="entry name" value="Histone-fold"/>
    <property type="match status" value="1"/>
</dbReference>
<comment type="subcellular location">
    <subcellularLocation>
        <location evidence="1">Nucleus</location>
    </subcellularLocation>
</comment>
<feature type="domain" description="TATA box binding protein associated factor (TAF) histone-like fold" evidence="7">
    <location>
        <begin position="2"/>
        <end position="68"/>
    </location>
</feature>
<dbReference type="InterPro" id="IPR016024">
    <property type="entry name" value="ARM-type_fold"/>
</dbReference>
<evidence type="ECO:0000256" key="3">
    <source>
        <dbReference type="ARBA" id="ARBA00023015"/>
    </source>
</evidence>
<dbReference type="Pfam" id="PF07571">
    <property type="entry name" value="TAF6_C"/>
    <property type="match status" value="1"/>
</dbReference>
<dbReference type="Proteomes" id="UP000053237">
    <property type="component" value="Unassembled WGS sequence"/>
</dbReference>
<dbReference type="CDD" id="cd22931">
    <property type="entry name" value="HFD_TAF6"/>
    <property type="match status" value="1"/>
</dbReference>
<evidence type="ECO:0000256" key="4">
    <source>
        <dbReference type="ARBA" id="ARBA00023163"/>
    </source>
</evidence>
<accession>A0A024G2D5</accession>
<dbReference type="InterPro" id="IPR009072">
    <property type="entry name" value="Histone-fold"/>
</dbReference>
<dbReference type="GO" id="GO:0046695">
    <property type="term" value="C:SLIK (SAGA-like) complex"/>
    <property type="evidence" value="ECO:0007669"/>
    <property type="project" value="InterPro"/>
</dbReference>
<feature type="compositionally biased region" description="Basic and acidic residues" evidence="6">
    <location>
        <begin position="142"/>
        <end position="165"/>
    </location>
</feature>
<evidence type="ECO:0000313" key="9">
    <source>
        <dbReference type="Proteomes" id="UP000053237"/>
    </source>
</evidence>
<dbReference type="GO" id="GO:0000124">
    <property type="term" value="C:SAGA complex"/>
    <property type="evidence" value="ECO:0007669"/>
    <property type="project" value="InterPro"/>
</dbReference>
<dbReference type="InterPro" id="IPR037796">
    <property type="entry name" value="TAF6"/>
</dbReference>
<keyword evidence="3" id="KW-0805">Transcription regulation</keyword>
<evidence type="ECO:0000313" key="8">
    <source>
        <dbReference type="EMBL" id="CCI40727.1"/>
    </source>
</evidence>
<evidence type="ECO:0000256" key="2">
    <source>
        <dbReference type="ARBA" id="ARBA00007688"/>
    </source>
</evidence>
<dbReference type="GO" id="GO:0016251">
    <property type="term" value="F:RNA polymerase II general transcription initiation factor activity"/>
    <property type="evidence" value="ECO:0007669"/>
    <property type="project" value="InterPro"/>
</dbReference>
<protein>
    <recommendedName>
        <fullName evidence="7">TATA box binding protein associated factor (TAF) histone-like fold domain-containing protein</fullName>
    </recommendedName>
</protein>
<name>A0A024G2D5_9STRA</name>
<keyword evidence="5" id="KW-0539">Nucleus</keyword>
<dbReference type="SUPFAM" id="SSF48371">
    <property type="entry name" value="ARM repeat"/>
    <property type="match status" value="1"/>
</dbReference>
<feature type="region of interest" description="Disordered" evidence="6">
    <location>
        <begin position="139"/>
        <end position="165"/>
    </location>
</feature>
<dbReference type="Gene3D" id="1.10.20.10">
    <property type="entry name" value="Histone, subunit A"/>
    <property type="match status" value="1"/>
</dbReference>
<comment type="similarity">
    <text evidence="2">Belongs to the TAF6 family.</text>
</comment>
<dbReference type="EMBL" id="CAIX01000011">
    <property type="protein sequence ID" value="CCI40727.1"/>
    <property type="molecule type" value="Genomic_DNA"/>
</dbReference>
<sequence length="450" mass="51397">MSVLRQEMIQVIAQSLGFDDLSEESMDDLLPEVEVRVREIIQDAIKFRNHAKRRKLSTRDINQALQARHLEPLYGFQSCSLDHAIIPLKSCKEQSSLYFYNEQEWNVQELLEAVFPPIPIEPCVRLHWLAIDGVQPQIPENECSHSNKDSDSTSMQHEDQQTDRKPLVKHVLTEEMQVFYSKLTEAIKQQTDLELQRAAFHSISQDPGMRQLLPYVSRFVYQEVKSVKNSNRDLAILVSLMRVCRCLLVNPHLRIELYLHQLLPALLSCVLGHQLCENAAENHWALRDHAAQLIATICKKYGETYAKLQARVSKTYHLAISDPHCPFSTQYGAINGLMYLGPLVMEKLLFPNLPMYYKRLEPALNSSNPDLIQRLEAQNCLGTLVHASGMYFDSQMETVNGNDEAAVCSFDTTVSILYEAFGERLVPYMALATIKNVPVSLRPDMIDIII</sequence>
<dbReference type="FunFam" id="1.25.40.770:FF:000001">
    <property type="entry name" value="Transcription initiation factor TFIID subunit 6"/>
    <property type="match status" value="1"/>
</dbReference>
<dbReference type="Gene3D" id="1.25.40.770">
    <property type="entry name" value="TAF6, C-terminal HEAT repeat domain"/>
    <property type="match status" value="1"/>
</dbReference>
<dbReference type="GO" id="GO:0003713">
    <property type="term" value="F:transcription coactivator activity"/>
    <property type="evidence" value="ECO:0007669"/>
    <property type="project" value="TreeGrafter"/>
</dbReference>
<evidence type="ECO:0000259" key="7">
    <source>
        <dbReference type="SMART" id="SM00803"/>
    </source>
</evidence>
<dbReference type="Pfam" id="PF02969">
    <property type="entry name" value="TAF"/>
    <property type="match status" value="1"/>
</dbReference>
<evidence type="ECO:0000256" key="1">
    <source>
        <dbReference type="ARBA" id="ARBA00004123"/>
    </source>
</evidence>
<dbReference type="GO" id="GO:0051123">
    <property type="term" value="P:RNA polymerase II preinitiation complex assembly"/>
    <property type="evidence" value="ECO:0007669"/>
    <property type="project" value="TreeGrafter"/>
</dbReference>